<keyword evidence="9" id="KW-0378">Hydrolase</keyword>
<keyword evidence="5" id="KW-0472">Membrane</keyword>
<dbReference type="SUPFAM" id="SSF69318">
    <property type="entry name" value="Integrin alpha N-terminal domain"/>
    <property type="match status" value="2"/>
</dbReference>
<name>E0XS28_9DELT</name>
<keyword evidence="4" id="KW-1133">Transmembrane helix</keyword>
<dbReference type="EMBL" id="GU474857">
    <property type="protein sequence ID" value="ADI17219.1"/>
    <property type="molecule type" value="Genomic_DNA"/>
</dbReference>
<evidence type="ECO:0000259" key="8">
    <source>
        <dbReference type="Pfam" id="PF00082"/>
    </source>
</evidence>
<dbReference type="Gene3D" id="3.40.50.200">
    <property type="entry name" value="Peptidase S8/S53 domain"/>
    <property type="match status" value="1"/>
</dbReference>
<feature type="region of interest" description="Disordered" evidence="7">
    <location>
        <begin position="1067"/>
        <end position="1093"/>
    </location>
</feature>
<evidence type="ECO:0000256" key="7">
    <source>
        <dbReference type="SAM" id="MobiDB-lite"/>
    </source>
</evidence>
<dbReference type="Pfam" id="PF00082">
    <property type="entry name" value="Peptidase_S8"/>
    <property type="match status" value="1"/>
</dbReference>
<dbReference type="GO" id="GO:0004252">
    <property type="term" value="F:serine-type endopeptidase activity"/>
    <property type="evidence" value="ECO:0007669"/>
    <property type="project" value="InterPro"/>
</dbReference>
<evidence type="ECO:0000256" key="4">
    <source>
        <dbReference type="ARBA" id="ARBA00022989"/>
    </source>
</evidence>
<evidence type="ECO:0000256" key="6">
    <source>
        <dbReference type="PROSITE-ProRule" id="PRU01240"/>
    </source>
</evidence>
<dbReference type="InterPro" id="IPR028994">
    <property type="entry name" value="Integrin_alpha_N"/>
</dbReference>
<comment type="caution">
    <text evidence="6">Lacks conserved residue(s) required for the propagation of feature annotation.</text>
</comment>
<dbReference type="GO" id="GO:0006508">
    <property type="term" value="P:proteolysis"/>
    <property type="evidence" value="ECO:0007669"/>
    <property type="project" value="UniProtKB-KW"/>
</dbReference>
<keyword evidence="3" id="KW-0732">Signal</keyword>
<accession>E0XS28</accession>
<dbReference type="PROSITE" id="PS51892">
    <property type="entry name" value="SUBTILASE"/>
    <property type="match status" value="1"/>
</dbReference>
<dbReference type="InterPro" id="IPR013517">
    <property type="entry name" value="FG-GAP"/>
</dbReference>
<dbReference type="PANTHER" id="PTHR21419">
    <property type="match status" value="1"/>
</dbReference>
<protein>
    <submittedName>
        <fullName evidence="9">Subtilisin-like serine proteases</fullName>
    </submittedName>
</protein>
<evidence type="ECO:0000256" key="3">
    <source>
        <dbReference type="ARBA" id="ARBA00022729"/>
    </source>
</evidence>
<dbReference type="InterPro" id="IPR036852">
    <property type="entry name" value="Peptidase_S8/S53_dom_sf"/>
</dbReference>
<proteinExistence type="inferred from homology"/>
<reference evidence="9" key="1">
    <citation type="journal article" date="2011" name="Environ. Microbiol.">
        <title>Time-series analyses of Monterey Bay coastal microbial picoplankton using a 'genome proxy' microarray.</title>
        <authorList>
            <person name="Rich V.I."/>
            <person name="Pham V.D."/>
            <person name="Eppley J."/>
            <person name="Shi Y."/>
            <person name="DeLong E.F."/>
        </authorList>
    </citation>
    <scope>NUCLEOTIDE SEQUENCE</scope>
</reference>
<dbReference type="Gene3D" id="2.130.10.130">
    <property type="entry name" value="Integrin alpha, N-terminal"/>
    <property type="match status" value="1"/>
</dbReference>
<evidence type="ECO:0000256" key="2">
    <source>
        <dbReference type="ARBA" id="ARBA00022692"/>
    </source>
</evidence>
<evidence type="ECO:0000256" key="5">
    <source>
        <dbReference type="ARBA" id="ARBA00023136"/>
    </source>
</evidence>
<dbReference type="Pfam" id="PF13517">
    <property type="entry name" value="FG-GAP_3"/>
    <property type="match status" value="1"/>
</dbReference>
<evidence type="ECO:0000256" key="1">
    <source>
        <dbReference type="ARBA" id="ARBA00004167"/>
    </source>
</evidence>
<comment type="similarity">
    <text evidence="6">Belongs to the peptidase S8 family.</text>
</comment>
<feature type="domain" description="Peptidase S8/S53" evidence="8">
    <location>
        <begin position="81"/>
        <end position="425"/>
    </location>
</feature>
<organism evidence="9">
    <name type="scientific">uncultured delta proteobacterium HF0070_10I02</name>
    <dbReference type="NCBI Taxonomy" id="710824"/>
    <lineage>
        <taxon>Bacteria</taxon>
        <taxon>Deltaproteobacteria</taxon>
        <taxon>environmental samples</taxon>
    </lineage>
</organism>
<keyword evidence="9" id="KW-0645">Protease</keyword>
<comment type="subcellular location">
    <subcellularLocation>
        <location evidence="1">Membrane</location>
        <topology evidence="1">Single-pass membrane protein</topology>
    </subcellularLocation>
</comment>
<dbReference type="InterPro" id="IPR000209">
    <property type="entry name" value="Peptidase_S8/S53_dom"/>
</dbReference>
<sequence>MSILPLFLSIASATVPISPTFPGCGNPETPELCPPDMNGDWEFINYIPDISLSSVREKELELGSGISANVAWETSTGRWDVLLAVADTGVEWHHPEIVNKLFINTGEVPPPICADGEPSETYDCDDNGLTNIQDWTHDERIDWTAGRDPGDAVLDPSDLIYTRFGSEWDGVDNDDNGYVDDISGWDFFGNDNDPWHEWYESYGTHGTDVMREAAAEGKNLGEDGGGGIGICPNCAILPARIGDSFVTDGQRAGEAIVFSVDSGAVAVNLAVGALSNPSMTVGAASYAWDNGTLLVGAAGDENAYHHNFPAVLDNVVYVHSIRYNSANSRAPAYSYMNTWNCNNYGSRMVLVAPSGACATGSCAVTTGVIGLIHSAARNLGVDLSAGEVYQLMIQTVDDIFLSDDEVEFARAYPSKEGWDAFYGYGRVNVGEAVAALVEGDIPPVVTVDSPAWYAVFDPAVTNEVSIEGRISARTNGYSYVVEAGFGHEPAAWTELANGSHEGDFDGVLATFNTADIPLEQIEEADAREGIVERLERVNKPAVTIRVRVTDDDGNEGEMRKVFYVTPDEDILPGFPYDMKSSGESSPILVDLDDDGILEVLIGNADGDVLALHGDGTAVEGWPVRIDDRSGVHRESEGYASGDVDPGTGDAFTATVAAGDIDGDGEVEIVGATLWGGIYAWNRDGSRVEGFPFWSIGRTPEEFDTEHTYDQGFTGAPTLRDLDGDGAAEIVAAGGDGRLYVVDGTGSDWGPYPIEMCFPGTAERDFEDRMCGIGGDRSIVSPMVADVDADGALEIGFGTNEAVDDGRYSASYLIDAATAEPEPGWPLLESGLINEAALLPLIGQGHPSSMSAADVDGDGDLEIMNPVMLGQTELLSHDGTVHLDIPYHETDWSEGHNVDVPSIVQMINNPSFGDLDGDGLPDVMQGGAGALWVASLAMTQHYDFQHAVIAWSGVTGEILEGWPRQIEDIQFLVAPAVADISGDGKNEAIYGSGGYMVYAWDGTGQVAEGWPKFTGHWILGSPAVGDIDGDGYLDVVISTREGWIHAWSTNGHADQTIEWASLHHDAANTGDHSVPIPTQAGPPAAAESPSKGCSCASAGDGNTASWVWFGMICLVWRRRKLATAALAE</sequence>
<dbReference type="AlphaFoldDB" id="E0XS28"/>
<evidence type="ECO:0000313" key="9">
    <source>
        <dbReference type="EMBL" id="ADI17219.1"/>
    </source>
</evidence>
<dbReference type="GO" id="GO:0016020">
    <property type="term" value="C:membrane"/>
    <property type="evidence" value="ECO:0007669"/>
    <property type="project" value="UniProtKB-SubCell"/>
</dbReference>
<dbReference type="PANTHER" id="PTHR21419:SF30">
    <property type="entry name" value="IG-LIKE DOMAIN-CONTAINING PROTEIN"/>
    <property type="match status" value="1"/>
</dbReference>
<keyword evidence="2" id="KW-0812">Transmembrane</keyword>
<dbReference type="SUPFAM" id="SSF52743">
    <property type="entry name" value="Subtilisin-like"/>
    <property type="match status" value="1"/>
</dbReference>
<dbReference type="InterPro" id="IPR045232">
    <property type="entry name" value="FAM234"/>
</dbReference>